<feature type="domain" description="4Fe-4S ferredoxin-type" evidence="6">
    <location>
        <begin position="121"/>
        <end position="150"/>
    </location>
</feature>
<evidence type="ECO:0000256" key="1">
    <source>
        <dbReference type="ARBA" id="ARBA00022485"/>
    </source>
</evidence>
<keyword evidence="2" id="KW-0479">Metal-binding</keyword>
<dbReference type="EC" id="1.8.1.2" evidence="7 8"/>
<sequence>MTDMTMEENAQSHIAQNYIVVHCRPGCPKAARSWRDLNERLRPALEGLAIEQKLKEKFPRILYHQVPKIGISACPNGCSQPQIRDIGVMGFAKPRFEPELCTDCRICAGVCLENVISFESGSFSLDSGTCLGCGDCIRSCPSGALSAAESGWKLLQGGRVGRHPRFGELSGQVATDEEALSWILAVLRQYFDDSGPEERLSHYLEHHLIKP</sequence>
<protein>
    <submittedName>
        <fullName evidence="8">Dissimilatory sulfite reductase (Desulfoviridin), alpha/beta subunit</fullName>
    </submittedName>
    <submittedName>
        <fullName evidence="7">Sulfite reductase (NADPH)</fullName>
        <ecNumber evidence="7 8">1.8.1.2</ecNumber>
    </submittedName>
</protein>
<dbReference type="InterPro" id="IPR017896">
    <property type="entry name" value="4Fe4S_Fe-S-bd"/>
</dbReference>
<dbReference type="GO" id="GO:0004783">
    <property type="term" value="F:sulfite reductase (NADPH) activity"/>
    <property type="evidence" value="ECO:0007669"/>
    <property type="project" value="UniProtKB-EC"/>
</dbReference>
<dbReference type="PANTHER" id="PTHR43724:SF1">
    <property type="entry name" value="PYRUVATE SYNTHASE SUBUNIT PORD"/>
    <property type="match status" value="1"/>
</dbReference>
<dbReference type="EMBL" id="CDGJ01000078">
    <property type="protein sequence ID" value="CEJ08267.1"/>
    <property type="molecule type" value="Genomic_DNA"/>
</dbReference>
<dbReference type="Pfam" id="PF01077">
    <property type="entry name" value="NIR_SIR"/>
    <property type="match status" value="1"/>
</dbReference>
<organism evidence="7">
    <name type="scientific">Acididesulfobacillus acetoxydans</name>
    <dbReference type="NCBI Taxonomy" id="1561005"/>
    <lineage>
        <taxon>Bacteria</taxon>
        <taxon>Bacillati</taxon>
        <taxon>Bacillota</taxon>
        <taxon>Clostridia</taxon>
        <taxon>Eubacteriales</taxon>
        <taxon>Peptococcaceae</taxon>
        <taxon>Acididesulfobacillus</taxon>
    </lineage>
</organism>
<dbReference type="InterPro" id="IPR006067">
    <property type="entry name" value="NO2/SO3_Rdtase_4Fe4S_dom"/>
</dbReference>
<keyword evidence="1" id="KW-0004">4Fe-4S</keyword>
<dbReference type="RefSeq" id="WP_240985353.1">
    <property type="nucleotide sequence ID" value="NZ_CDGJ01000078.1"/>
</dbReference>
<keyword evidence="7" id="KW-0560">Oxidoreductase</keyword>
<evidence type="ECO:0000313" key="7">
    <source>
        <dbReference type="EMBL" id="CAA7601889.1"/>
    </source>
</evidence>
<dbReference type="KEGG" id="aacx:DEACI_2560"/>
<dbReference type="AlphaFoldDB" id="A0A8S0W8K8"/>
<gene>
    <name evidence="7" type="ORF">DEACI_2560</name>
    <name evidence="8" type="ORF">DEACI_2743</name>
</gene>
<accession>A0A8S0W8K8</accession>
<evidence type="ECO:0000256" key="5">
    <source>
        <dbReference type="ARBA" id="ARBA00023014"/>
    </source>
</evidence>
<evidence type="ECO:0000259" key="6">
    <source>
        <dbReference type="PROSITE" id="PS51379"/>
    </source>
</evidence>
<evidence type="ECO:0000313" key="9">
    <source>
        <dbReference type="Proteomes" id="UP001071230"/>
    </source>
</evidence>
<reference evidence="7" key="2">
    <citation type="submission" date="2020-01" db="EMBL/GenBank/DDBJ databases">
        <authorList>
            <person name="Hornung B."/>
        </authorList>
    </citation>
    <scope>NUCLEOTIDE SEQUENCE</scope>
    <source>
        <strain evidence="7">PacBioINE</strain>
    </source>
</reference>
<dbReference type="PROSITE" id="PS51379">
    <property type="entry name" value="4FE4S_FER_2"/>
    <property type="match status" value="2"/>
</dbReference>
<dbReference type="Proteomes" id="UP000836597">
    <property type="component" value="Chromosome"/>
</dbReference>
<reference evidence="8" key="1">
    <citation type="submission" date="2014-11" db="EMBL/GenBank/DDBJ databases">
        <authorList>
            <person name="Hornung B.V."/>
        </authorList>
    </citation>
    <scope>NUCLEOTIDE SEQUENCE</scope>
    <source>
        <strain evidence="8">INE</strain>
    </source>
</reference>
<dbReference type="InterPro" id="IPR045854">
    <property type="entry name" value="NO2/SO3_Rdtase_4Fe4S_sf"/>
</dbReference>
<dbReference type="GO" id="GO:0046872">
    <property type="term" value="F:metal ion binding"/>
    <property type="evidence" value="ECO:0007669"/>
    <property type="project" value="UniProtKB-KW"/>
</dbReference>
<dbReference type="PANTHER" id="PTHR43724">
    <property type="entry name" value="PYRUVATE SYNTHASE SUBUNIT PORD"/>
    <property type="match status" value="1"/>
</dbReference>
<keyword evidence="5" id="KW-0411">Iron-sulfur</keyword>
<evidence type="ECO:0000256" key="2">
    <source>
        <dbReference type="ARBA" id="ARBA00022723"/>
    </source>
</evidence>
<dbReference type="EMBL" id="LR746496">
    <property type="protein sequence ID" value="CAA7601889.1"/>
    <property type="molecule type" value="Genomic_DNA"/>
</dbReference>
<evidence type="ECO:0000313" key="8">
    <source>
        <dbReference type="EMBL" id="CEJ08267.1"/>
    </source>
</evidence>
<name>A0A8S0W8K8_9FIRM</name>
<evidence type="ECO:0000256" key="4">
    <source>
        <dbReference type="ARBA" id="ARBA00023004"/>
    </source>
</evidence>
<dbReference type="PROSITE" id="PS00198">
    <property type="entry name" value="4FE4S_FER_1"/>
    <property type="match status" value="1"/>
</dbReference>
<keyword evidence="4" id="KW-0408">Iron</keyword>
<evidence type="ECO:0000256" key="3">
    <source>
        <dbReference type="ARBA" id="ARBA00022737"/>
    </source>
</evidence>
<dbReference type="SUPFAM" id="SSF56014">
    <property type="entry name" value="Nitrite and sulphite reductase 4Fe-4S domain-like"/>
    <property type="match status" value="1"/>
</dbReference>
<dbReference type="Gene3D" id="3.30.70.20">
    <property type="match status" value="1"/>
</dbReference>
<proteinExistence type="predicted"/>
<dbReference type="GO" id="GO:0020037">
    <property type="term" value="F:heme binding"/>
    <property type="evidence" value="ECO:0007669"/>
    <property type="project" value="InterPro"/>
</dbReference>
<keyword evidence="3" id="KW-0677">Repeat</keyword>
<keyword evidence="9" id="KW-1185">Reference proteome</keyword>
<dbReference type="Gene3D" id="3.30.413.10">
    <property type="entry name" value="Sulfite Reductase Hemoprotein, domain 1"/>
    <property type="match status" value="1"/>
</dbReference>
<feature type="domain" description="4Fe-4S ferredoxin-type" evidence="6">
    <location>
        <begin position="92"/>
        <end position="120"/>
    </location>
</feature>
<dbReference type="SUPFAM" id="SSF54862">
    <property type="entry name" value="4Fe-4S ferredoxins"/>
    <property type="match status" value="1"/>
</dbReference>
<dbReference type="Pfam" id="PF00037">
    <property type="entry name" value="Fer4"/>
    <property type="match status" value="1"/>
</dbReference>
<dbReference type="Proteomes" id="UP001071230">
    <property type="component" value="Unassembled WGS sequence"/>
</dbReference>
<dbReference type="GO" id="GO:0051539">
    <property type="term" value="F:4 iron, 4 sulfur cluster binding"/>
    <property type="evidence" value="ECO:0007669"/>
    <property type="project" value="UniProtKB-KW"/>
</dbReference>
<dbReference type="InterPro" id="IPR017900">
    <property type="entry name" value="4Fe4S_Fe_S_CS"/>
</dbReference>